<reference evidence="2" key="1">
    <citation type="submission" date="2022-03" db="EMBL/GenBank/DDBJ databases">
        <title>Genome Identification and Characterization of new species Bdellovibrio reynosense LBG001 sp. nov. from a Mexico soil sample.</title>
        <authorList>
            <person name="Camilli A."/>
            <person name="Ajao Y."/>
            <person name="Guo X."/>
        </authorList>
    </citation>
    <scope>NUCLEOTIDE SEQUENCE</scope>
    <source>
        <strain evidence="2">LBG001</strain>
    </source>
</reference>
<dbReference type="EMBL" id="CP093442">
    <property type="protein sequence ID" value="UOF02589.1"/>
    <property type="molecule type" value="Genomic_DNA"/>
</dbReference>
<name>A0ABY4CCZ7_9BACT</name>
<evidence type="ECO:0000256" key="1">
    <source>
        <dbReference type="SAM" id="SignalP"/>
    </source>
</evidence>
<feature type="signal peptide" evidence="1">
    <location>
        <begin position="1"/>
        <end position="21"/>
    </location>
</feature>
<keyword evidence="3" id="KW-1185">Reference proteome</keyword>
<organism evidence="2 3">
    <name type="scientific">Bdellovibrio reynosensis</name>
    <dbReference type="NCBI Taxonomy" id="2835041"/>
    <lineage>
        <taxon>Bacteria</taxon>
        <taxon>Pseudomonadati</taxon>
        <taxon>Bdellovibrionota</taxon>
        <taxon>Bdellovibrionia</taxon>
        <taxon>Bdellovibrionales</taxon>
        <taxon>Pseudobdellovibrionaceae</taxon>
        <taxon>Bdellovibrio</taxon>
    </lineage>
</organism>
<feature type="chain" id="PRO_5047154208" evidence="1">
    <location>
        <begin position="22"/>
        <end position="256"/>
    </location>
</feature>
<dbReference type="PANTHER" id="PTHR38477">
    <property type="entry name" value="HYPOTHETICAL EXPORTED PROTEIN"/>
    <property type="match status" value="1"/>
</dbReference>
<accession>A0ABY4CCZ7</accession>
<evidence type="ECO:0000313" key="3">
    <source>
        <dbReference type="Proteomes" id="UP000830116"/>
    </source>
</evidence>
<dbReference type="PANTHER" id="PTHR38477:SF1">
    <property type="entry name" value="MUREIN L,D-TRANSPEPTIDASE CATALYTIC DOMAIN FAMILY PROTEIN"/>
    <property type="match status" value="1"/>
</dbReference>
<dbReference type="InterPro" id="IPR032676">
    <property type="entry name" value="YkuD_2"/>
</dbReference>
<proteinExistence type="predicted"/>
<dbReference type="Pfam" id="PF13645">
    <property type="entry name" value="YkuD_2"/>
    <property type="match status" value="1"/>
</dbReference>
<protein>
    <submittedName>
        <fullName evidence="2">Murein L,D-transpeptidase catalytic domain family protein</fullName>
    </submittedName>
</protein>
<evidence type="ECO:0000313" key="2">
    <source>
        <dbReference type="EMBL" id="UOF02589.1"/>
    </source>
</evidence>
<dbReference type="RefSeq" id="WP_243540281.1">
    <property type="nucleotide sequence ID" value="NZ_CP093442.1"/>
</dbReference>
<sequence>MILKSLLITALVSSSAGVAFAQTAAVQKKILAQGVPAEAFNRLKKFINNNQGRTYTIDTYTCDGRDENSVRPCEESKRNRSSKRVTVVNPQYVAIVDFTAPSTKRRFYLINLKTGTVQKFYTAHGIGSGKSNYAVAFSNTKDSRQTSLGIYVAGEVYTGHYGDTLRMYGLQRSNDEAYNRDIVLHGAWYVGEDFINSIDPKTGNARGRLGVSWGCPAVSMSVAQKIIPLLKGGSLIYHYHADLDDASLSGAEVSLR</sequence>
<keyword evidence="1" id="KW-0732">Signal</keyword>
<dbReference type="Proteomes" id="UP000830116">
    <property type="component" value="Chromosome"/>
</dbReference>
<gene>
    <name evidence="2" type="ORF">MNR06_06445</name>
</gene>